<reference evidence="1 2" key="1">
    <citation type="journal article" date="2020" name="ISME J.">
        <title>Comparative genomics reveals insights into cyanobacterial evolution and habitat adaptation.</title>
        <authorList>
            <person name="Chen M.Y."/>
            <person name="Teng W.K."/>
            <person name="Zhao L."/>
            <person name="Hu C.X."/>
            <person name="Zhou Y.K."/>
            <person name="Han B.P."/>
            <person name="Song L.R."/>
            <person name="Shu W.S."/>
        </authorList>
    </citation>
    <scope>NUCLEOTIDE SEQUENCE [LARGE SCALE GENOMIC DNA]</scope>
    <source>
        <strain evidence="1 2">FACHB-119</strain>
    </source>
</reference>
<dbReference type="RefSeq" id="WP_190473148.1">
    <property type="nucleotide sequence ID" value="NZ_JACJSG010000017.1"/>
</dbReference>
<organism evidence="1 2">
    <name type="scientific">Anabaena azotica FACHB-119</name>
    <dbReference type="NCBI Taxonomy" id="947527"/>
    <lineage>
        <taxon>Bacteria</taxon>
        <taxon>Bacillati</taxon>
        <taxon>Cyanobacteriota</taxon>
        <taxon>Cyanophyceae</taxon>
        <taxon>Nostocales</taxon>
        <taxon>Nostocaceae</taxon>
        <taxon>Anabaena</taxon>
        <taxon>Anabaena azotica</taxon>
    </lineage>
</organism>
<name>A0ABR8D4A0_9NOST</name>
<protein>
    <recommendedName>
        <fullName evidence="3">Transposase</fullName>
    </recommendedName>
</protein>
<gene>
    <name evidence="1" type="ORF">H6G83_14155</name>
</gene>
<evidence type="ECO:0000313" key="1">
    <source>
        <dbReference type="EMBL" id="MBD2501732.1"/>
    </source>
</evidence>
<evidence type="ECO:0008006" key="3">
    <source>
        <dbReference type="Google" id="ProtNLM"/>
    </source>
</evidence>
<evidence type="ECO:0000313" key="2">
    <source>
        <dbReference type="Proteomes" id="UP000661112"/>
    </source>
</evidence>
<comment type="caution">
    <text evidence="1">The sequence shown here is derived from an EMBL/GenBank/DDBJ whole genome shotgun (WGS) entry which is preliminary data.</text>
</comment>
<proteinExistence type="predicted"/>
<accession>A0ABR8D4A0</accession>
<dbReference type="EMBL" id="JACJSG010000017">
    <property type="protein sequence ID" value="MBD2501732.1"/>
    <property type="molecule type" value="Genomic_DNA"/>
</dbReference>
<sequence>MYIDITKVQALWLYQYWEIELISRSILAIASDCLRNICNIAKYTINHFSY</sequence>
<keyword evidence="2" id="KW-1185">Reference proteome</keyword>
<dbReference type="Proteomes" id="UP000661112">
    <property type="component" value="Unassembled WGS sequence"/>
</dbReference>